<dbReference type="CDD" id="cd01998">
    <property type="entry name" value="MnmA_TRMU-like"/>
    <property type="match status" value="1"/>
</dbReference>
<evidence type="ECO:0000256" key="4">
    <source>
        <dbReference type="ARBA" id="ARBA00022741"/>
    </source>
</evidence>
<dbReference type="RefSeq" id="WP_344310111.1">
    <property type="nucleotide sequence ID" value="NZ_BAAANO010000025.1"/>
</dbReference>
<keyword evidence="1 9" id="KW-0820">tRNA-binding</keyword>
<keyword evidence="6 9" id="KW-0694">RNA-binding</keyword>
<feature type="binding site" evidence="9">
    <location>
        <position position="125"/>
    </location>
    <ligand>
        <name>ATP</name>
        <dbReference type="ChEBI" id="CHEBI:30616"/>
    </ligand>
</feature>
<reference evidence="12 13" key="1">
    <citation type="journal article" date="2019" name="Int. J. Syst. Evol. Microbiol.">
        <title>The Global Catalogue of Microorganisms (GCM) 10K type strain sequencing project: providing services to taxonomists for standard genome sequencing and annotation.</title>
        <authorList>
            <consortium name="The Broad Institute Genomics Platform"/>
            <consortium name="The Broad Institute Genome Sequencing Center for Infectious Disease"/>
            <person name="Wu L."/>
            <person name="Ma J."/>
        </authorList>
    </citation>
    <scope>NUCLEOTIDE SEQUENCE [LARGE SCALE GENOMIC DNA]</scope>
    <source>
        <strain evidence="12 13">JCM 14546</strain>
    </source>
</reference>
<gene>
    <name evidence="9 12" type="primary">mnmA</name>
    <name evidence="12" type="ORF">GCM10009755_24610</name>
</gene>
<dbReference type="Pfam" id="PF03054">
    <property type="entry name" value="tRNA_Me_trans"/>
    <property type="match status" value="1"/>
</dbReference>
<evidence type="ECO:0000256" key="2">
    <source>
        <dbReference type="ARBA" id="ARBA00022679"/>
    </source>
</evidence>
<evidence type="ECO:0000313" key="12">
    <source>
        <dbReference type="EMBL" id="GAA2012239.1"/>
    </source>
</evidence>
<evidence type="ECO:0000259" key="11">
    <source>
        <dbReference type="Pfam" id="PF20259"/>
    </source>
</evidence>
<dbReference type="InterPro" id="IPR023382">
    <property type="entry name" value="MnmA-like_central_sf"/>
</dbReference>
<dbReference type="Gene3D" id="2.40.30.10">
    <property type="entry name" value="Translation factors"/>
    <property type="match status" value="1"/>
</dbReference>
<keyword evidence="7" id="KW-1015">Disulfide bond</keyword>
<feature type="binding site" evidence="9">
    <location>
        <position position="32"/>
    </location>
    <ligand>
        <name>ATP</name>
        <dbReference type="ChEBI" id="CHEBI:30616"/>
    </ligand>
</feature>
<feature type="site" description="Interaction with tRNA" evidence="9">
    <location>
        <position position="126"/>
    </location>
</feature>
<dbReference type="NCBIfam" id="NF001138">
    <property type="entry name" value="PRK00143.1"/>
    <property type="match status" value="1"/>
</dbReference>
<feature type="active site" description="Cysteine persulfide intermediate" evidence="9">
    <location>
        <position position="199"/>
    </location>
</feature>
<dbReference type="Pfam" id="PF20259">
    <property type="entry name" value="tRNA_Me_trans_M"/>
    <property type="match status" value="1"/>
</dbReference>
<feature type="active site" description="Nucleophile" evidence="9">
    <location>
        <position position="101"/>
    </location>
</feature>
<feature type="region of interest" description="Interaction with tRNA" evidence="9">
    <location>
        <begin position="148"/>
        <end position="150"/>
    </location>
</feature>
<evidence type="ECO:0000256" key="1">
    <source>
        <dbReference type="ARBA" id="ARBA00022555"/>
    </source>
</evidence>
<evidence type="ECO:0000256" key="8">
    <source>
        <dbReference type="ARBA" id="ARBA00051542"/>
    </source>
</evidence>
<keyword evidence="13" id="KW-1185">Reference proteome</keyword>
<dbReference type="PANTHER" id="PTHR11933">
    <property type="entry name" value="TRNA 5-METHYLAMINOMETHYL-2-THIOURIDYLATE -METHYLTRANSFERASE"/>
    <property type="match status" value="1"/>
</dbReference>
<comment type="function">
    <text evidence="9">Catalyzes the 2-thiolation of uridine at the wobble position (U34) of tRNA, leading to the formation of s(2)U34.</text>
</comment>
<keyword evidence="3 9" id="KW-0819">tRNA processing</keyword>
<feature type="site" description="Interaction with tRNA" evidence="9">
    <location>
        <position position="364"/>
    </location>
</feature>
<feature type="domain" description="tRNA-specific 2-thiouridylase MnmA-like central" evidence="11">
    <location>
        <begin position="208"/>
        <end position="273"/>
    </location>
</feature>
<feature type="binding site" evidence="9">
    <location>
        <begin position="6"/>
        <end position="13"/>
    </location>
    <ligand>
        <name>ATP</name>
        <dbReference type="ChEBI" id="CHEBI:30616"/>
    </ligand>
</feature>
<evidence type="ECO:0000256" key="3">
    <source>
        <dbReference type="ARBA" id="ARBA00022694"/>
    </source>
</evidence>
<evidence type="ECO:0000256" key="9">
    <source>
        <dbReference type="HAMAP-Rule" id="MF_00144"/>
    </source>
</evidence>
<dbReference type="InterPro" id="IPR046885">
    <property type="entry name" value="MnmA-like_C"/>
</dbReference>
<comment type="caution">
    <text evidence="12">The sequence shown here is derived from an EMBL/GenBank/DDBJ whole genome shotgun (WGS) entry which is preliminary data.</text>
</comment>
<keyword evidence="4 9" id="KW-0547">Nucleotide-binding</keyword>
<name>A0ABN2TK02_9MICO</name>
<evidence type="ECO:0000256" key="6">
    <source>
        <dbReference type="ARBA" id="ARBA00022884"/>
    </source>
</evidence>
<comment type="caution">
    <text evidence="9">Lacks conserved residue(s) required for the propagation of feature annotation.</text>
</comment>
<dbReference type="HAMAP" id="MF_00144">
    <property type="entry name" value="tRNA_thiouridyl_MnmA"/>
    <property type="match status" value="1"/>
</dbReference>
<dbReference type="Proteomes" id="UP001500755">
    <property type="component" value="Unassembled WGS sequence"/>
</dbReference>
<evidence type="ECO:0000256" key="7">
    <source>
        <dbReference type="ARBA" id="ARBA00023157"/>
    </source>
</evidence>
<dbReference type="InterPro" id="IPR004506">
    <property type="entry name" value="MnmA-like"/>
</dbReference>
<evidence type="ECO:0000259" key="10">
    <source>
        <dbReference type="Pfam" id="PF20258"/>
    </source>
</evidence>
<comment type="subcellular location">
    <subcellularLocation>
        <location evidence="9">Cytoplasm</location>
    </subcellularLocation>
</comment>
<comment type="catalytic activity">
    <reaction evidence="8 9">
        <text>S-sulfanyl-L-cysteinyl-[protein] + uridine(34) in tRNA + AH2 + ATP = 2-thiouridine(34) in tRNA + L-cysteinyl-[protein] + A + AMP + diphosphate + H(+)</text>
        <dbReference type="Rhea" id="RHEA:47032"/>
        <dbReference type="Rhea" id="RHEA-COMP:10131"/>
        <dbReference type="Rhea" id="RHEA-COMP:11726"/>
        <dbReference type="Rhea" id="RHEA-COMP:11727"/>
        <dbReference type="Rhea" id="RHEA-COMP:11728"/>
        <dbReference type="ChEBI" id="CHEBI:13193"/>
        <dbReference type="ChEBI" id="CHEBI:15378"/>
        <dbReference type="ChEBI" id="CHEBI:17499"/>
        <dbReference type="ChEBI" id="CHEBI:29950"/>
        <dbReference type="ChEBI" id="CHEBI:30616"/>
        <dbReference type="ChEBI" id="CHEBI:33019"/>
        <dbReference type="ChEBI" id="CHEBI:61963"/>
        <dbReference type="ChEBI" id="CHEBI:65315"/>
        <dbReference type="ChEBI" id="CHEBI:87170"/>
        <dbReference type="ChEBI" id="CHEBI:456215"/>
        <dbReference type="EC" id="2.8.1.13"/>
    </reaction>
</comment>
<dbReference type="PANTHER" id="PTHR11933:SF5">
    <property type="entry name" value="MITOCHONDRIAL TRNA-SPECIFIC 2-THIOURIDYLASE 1"/>
    <property type="match status" value="1"/>
</dbReference>
<protein>
    <recommendedName>
        <fullName evidence="9">tRNA-specific 2-thiouridylase MnmA</fullName>
        <ecNumber evidence="9">2.8.1.13</ecNumber>
    </recommendedName>
</protein>
<evidence type="ECO:0000256" key="5">
    <source>
        <dbReference type="ARBA" id="ARBA00022840"/>
    </source>
</evidence>
<accession>A0ABN2TK02</accession>
<dbReference type="EMBL" id="BAAANO010000025">
    <property type="protein sequence ID" value="GAA2012239.1"/>
    <property type="molecule type" value="Genomic_DNA"/>
</dbReference>
<dbReference type="NCBIfam" id="TIGR00420">
    <property type="entry name" value="trmU"/>
    <property type="match status" value="1"/>
</dbReference>
<keyword evidence="9" id="KW-0963">Cytoplasm</keyword>
<dbReference type="Gene3D" id="2.30.30.280">
    <property type="entry name" value="Adenine nucleotide alpha hydrolases-like domains"/>
    <property type="match status" value="1"/>
</dbReference>
<evidence type="ECO:0000313" key="13">
    <source>
        <dbReference type="Proteomes" id="UP001500755"/>
    </source>
</evidence>
<comment type="similarity">
    <text evidence="9">Belongs to the MnmA/TRMU family.</text>
</comment>
<organism evidence="12 13">
    <name type="scientific">Brevibacterium samyangense</name>
    <dbReference type="NCBI Taxonomy" id="366888"/>
    <lineage>
        <taxon>Bacteria</taxon>
        <taxon>Bacillati</taxon>
        <taxon>Actinomycetota</taxon>
        <taxon>Actinomycetes</taxon>
        <taxon>Micrococcales</taxon>
        <taxon>Brevibacteriaceae</taxon>
        <taxon>Brevibacterium</taxon>
    </lineage>
</organism>
<keyword evidence="5 9" id="KW-0067">ATP-binding</keyword>
<sequence>MKILAAMSGGVDSAVAAARAVDAGHEVVGVHLALSRMPGTLRTGSRGCCTIEDSRDAHMVAGLLGIPFYVWDFSERFKEDIVDDFIAEYSQGRTPNPCMRCNERIKFAALLDRALALGFDAVATGHYAEIAFDDHGHPELHRGVDMNKDQSYVLGVLTEDQLRHCYFPIGASASKADVRAEAERRGFPVANKPDSYDICFIPDGDTKAWLADKIPLRPGLIRDTEGEVLGEHDGATTFTIGQRKGLRIERPAADGKPRYVVDVDARENVVTVGPREALTVDHLDGIRTTWCGIPPEDIGLGEDGAIECEVQIRAHADPVPARAWLGEYVSEPPASEYNVPTPRPAGQIMHVDVREPLSGVAPGQTMVVYRGTRVLGQATIDRTERKPVAIG</sequence>
<proteinExistence type="inferred from homology"/>
<feature type="domain" description="tRNA-specific 2-thiouridylase MnmA-like C-terminal" evidence="10">
    <location>
        <begin position="348"/>
        <end position="380"/>
    </location>
</feature>
<dbReference type="Gene3D" id="3.40.50.620">
    <property type="entry name" value="HUPs"/>
    <property type="match status" value="1"/>
</dbReference>
<dbReference type="InterPro" id="IPR046884">
    <property type="entry name" value="MnmA-like_central"/>
</dbReference>
<dbReference type="SUPFAM" id="SSF52402">
    <property type="entry name" value="Adenine nucleotide alpha hydrolases-like"/>
    <property type="match status" value="1"/>
</dbReference>
<keyword evidence="2 9" id="KW-0808">Transferase</keyword>
<dbReference type="InterPro" id="IPR014729">
    <property type="entry name" value="Rossmann-like_a/b/a_fold"/>
</dbReference>
<dbReference type="Pfam" id="PF20258">
    <property type="entry name" value="tRNA_Me_trans_C"/>
    <property type="match status" value="1"/>
</dbReference>
<dbReference type="EC" id="2.8.1.13" evidence="9"/>